<evidence type="ECO:0000313" key="1">
    <source>
        <dbReference type="EMBL" id="KQL48279.1"/>
    </source>
</evidence>
<sequence length="92" mass="10912">MNDAQFPCTSCGLCCQHISHIEPLAKFDRGDGVCIHLRDNLCSIYHDRPEICRIDVMYRKEYQFYFTKEQFYHENLKVCQDLQIRHGVIKGE</sequence>
<name>A0ABR5N9S9_BRECH</name>
<dbReference type="RefSeq" id="WP_055742555.1">
    <property type="nucleotide sequence ID" value="NZ_JARTHV010000007.1"/>
</dbReference>
<dbReference type="InterPro" id="IPR005358">
    <property type="entry name" value="Puta_zinc/iron-chelating_dom"/>
</dbReference>
<protein>
    <recommendedName>
        <fullName evidence="3">Fe-S oxidoreductase</fullName>
    </recommendedName>
</protein>
<evidence type="ECO:0000313" key="2">
    <source>
        <dbReference type="Proteomes" id="UP000051063"/>
    </source>
</evidence>
<keyword evidence="2" id="KW-1185">Reference proteome</keyword>
<comment type="caution">
    <text evidence="1">The sequence shown here is derived from an EMBL/GenBank/DDBJ whole genome shotgun (WGS) entry which is preliminary data.</text>
</comment>
<evidence type="ECO:0008006" key="3">
    <source>
        <dbReference type="Google" id="ProtNLM"/>
    </source>
</evidence>
<gene>
    <name evidence="1" type="ORF">AN963_00150</name>
</gene>
<dbReference type="EMBL" id="LJJB01000007">
    <property type="protein sequence ID" value="KQL48279.1"/>
    <property type="molecule type" value="Genomic_DNA"/>
</dbReference>
<proteinExistence type="predicted"/>
<dbReference type="Proteomes" id="UP000051063">
    <property type="component" value="Unassembled WGS sequence"/>
</dbReference>
<accession>A0ABR5N9S9</accession>
<dbReference type="Pfam" id="PF03692">
    <property type="entry name" value="CxxCxxCC"/>
    <property type="match status" value="1"/>
</dbReference>
<reference evidence="1 2" key="1">
    <citation type="submission" date="2015-09" db="EMBL/GenBank/DDBJ databases">
        <title>Genome sequencing project for genomic taxonomy and phylogenomics of Bacillus-like bacteria.</title>
        <authorList>
            <person name="Liu B."/>
            <person name="Wang J."/>
            <person name="Zhu Y."/>
            <person name="Liu G."/>
            <person name="Chen Q."/>
            <person name="Chen Z."/>
            <person name="Lan J."/>
            <person name="Che J."/>
            <person name="Ge C."/>
            <person name="Shi H."/>
            <person name="Pan Z."/>
            <person name="Liu X."/>
        </authorList>
    </citation>
    <scope>NUCLEOTIDE SEQUENCE [LARGE SCALE GENOMIC DNA]</scope>
    <source>
        <strain evidence="1 2">DSM 8552</strain>
    </source>
</reference>
<organism evidence="1 2">
    <name type="scientific">Brevibacillus choshinensis</name>
    <dbReference type="NCBI Taxonomy" id="54911"/>
    <lineage>
        <taxon>Bacteria</taxon>
        <taxon>Bacillati</taxon>
        <taxon>Bacillota</taxon>
        <taxon>Bacilli</taxon>
        <taxon>Bacillales</taxon>
        <taxon>Paenibacillaceae</taxon>
        <taxon>Brevibacillus</taxon>
    </lineage>
</organism>